<dbReference type="PROSITE" id="PS51257">
    <property type="entry name" value="PROKAR_LIPOPROTEIN"/>
    <property type="match status" value="1"/>
</dbReference>
<organism evidence="3">
    <name type="scientific">mine drainage metagenome</name>
    <dbReference type="NCBI Taxonomy" id="410659"/>
    <lineage>
        <taxon>unclassified sequences</taxon>
        <taxon>metagenomes</taxon>
        <taxon>ecological metagenomes</taxon>
    </lineage>
</organism>
<reference evidence="3" key="1">
    <citation type="submission" date="2016-10" db="EMBL/GenBank/DDBJ databases">
        <title>Sequence of Gallionella enrichment culture.</title>
        <authorList>
            <person name="Poehlein A."/>
            <person name="Muehling M."/>
            <person name="Daniel R."/>
        </authorList>
    </citation>
    <scope>NUCLEOTIDE SEQUENCE</scope>
</reference>
<accession>A0A1J5THH5</accession>
<name>A0A1J5THH5_9ZZZZ</name>
<dbReference type="InterPro" id="IPR023296">
    <property type="entry name" value="Glyco_hydro_beta-prop_sf"/>
</dbReference>
<dbReference type="EMBL" id="MLJW01000015">
    <property type="protein sequence ID" value="OIR13164.1"/>
    <property type="molecule type" value="Genomic_DNA"/>
</dbReference>
<sequence length="388" mass="43917">MKTFSSLLLVIIIFCSCNNQSNNQIAVQDSVRNADDWAMLSFKKIDSVNPILSPGNNSFIEPITKQKNFWEEKDVFNPAIVVKDGKVFMLYRAQDKTGKPDGTSRIGLAESLDGIHFTRHAAPVLFPDNDAYKKYEWQGGCEDPRIVEDEKGTYYMTYTAFDGKLARLLIATSTDLIHWKKQGHVFADAYNGKYVDKWSKSGSIVSTYKNGKIIATKINGKYWMYWGDVFIWAATSDDLIHWTPVEMKEGEHAKDSLKSWAAEMPELQIILPTRNKKFDSDLVESGPPAMLTNKGILLIYNSKNLRSIGDTSLPEGTYAAAQVLLDKNDPTKILKRLDHYFMKPEKPYEITGQVNQVCFLEGLANFNHQWFLYYGTADSKIAVAVGKE</sequence>
<dbReference type="EC" id="2.4.1.319" evidence="3"/>
<protein>
    <submittedName>
        <fullName evidence="3">Beta-1,4-mannooligosaccharide phosphorylase</fullName>
        <ecNumber evidence="3">2.4.1.319</ecNumber>
    </submittedName>
</protein>
<dbReference type="PANTHER" id="PTHR34106">
    <property type="entry name" value="GLYCOSIDASE"/>
    <property type="match status" value="1"/>
</dbReference>
<comment type="caution">
    <text evidence="3">The sequence shown here is derived from an EMBL/GenBank/DDBJ whole genome shotgun (WGS) entry which is preliminary data.</text>
</comment>
<evidence type="ECO:0000256" key="1">
    <source>
        <dbReference type="ARBA" id="ARBA00022676"/>
    </source>
</evidence>
<proteinExistence type="predicted"/>
<keyword evidence="1 3" id="KW-0328">Glycosyltransferase</keyword>
<evidence type="ECO:0000313" key="3">
    <source>
        <dbReference type="EMBL" id="OIR13164.1"/>
    </source>
</evidence>
<dbReference type="PIRSF" id="PIRSF016202">
    <property type="entry name" value="PH1107"/>
    <property type="match status" value="1"/>
</dbReference>
<dbReference type="GO" id="GO:0016757">
    <property type="term" value="F:glycosyltransferase activity"/>
    <property type="evidence" value="ECO:0007669"/>
    <property type="project" value="UniProtKB-KW"/>
</dbReference>
<dbReference type="CDD" id="cd18610">
    <property type="entry name" value="GH130_BT3780-like"/>
    <property type="match status" value="1"/>
</dbReference>
<dbReference type="InterPro" id="IPR007184">
    <property type="entry name" value="Mannoside_phosphorylase"/>
</dbReference>
<evidence type="ECO:0000256" key="2">
    <source>
        <dbReference type="ARBA" id="ARBA00022679"/>
    </source>
</evidence>
<keyword evidence="2 3" id="KW-0808">Transferase</keyword>
<dbReference type="SUPFAM" id="SSF75005">
    <property type="entry name" value="Arabinanase/levansucrase/invertase"/>
    <property type="match status" value="1"/>
</dbReference>
<dbReference type="PANTHER" id="PTHR34106:SF5">
    <property type="entry name" value="GLYCOSIDASE"/>
    <property type="match status" value="1"/>
</dbReference>
<gene>
    <name evidence="3" type="ORF">GALL_55490</name>
</gene>
<dbReference type="Pfam" id="PF04041">
    <property type="entry name" value="Glyco_hydro_130"/>
    <property type="match status" value="1"/>
</dbReference>
<dbReference type="Gene3D" id="2.115.10.20">
    <property type="entry name" value="Glycosyl hydrolase domain, family 43"/>
    <property type="match status" value="1"/>
</dbReference>
<dbReference type="AlphaFoldDB" id="A0A1J5THH5"/>